<evidence type="ECO:0008006" key="6">
    <source>
        <dbReference type="Google" id="ProtNLM"/>
    </source>
</evidence>
<dbReference type="PROSITE" id="PS00061">
    <property type="entry name" value="ADH_SHORT"/>
    <property type="match status" value="1"/>
</dbReference>
<comment type="similarity">
    <text evidence="1 3">Belongs to the short-chain dehydrogenases/reductases (SDR) family.</text>
</comment>
<dbReference type="EMBL" id="CAXLJM020000108">
    <property type="protein sequence ID" value="CAL8135347.1"/>
    <property type="molecule type" value="Genomic_DNA"/>
</dbReference>
<dbReference type="PANTHER" id="PTHR43115">
    <property type="entry name" value="DEHYDROGENASE/REDUCTASE SDR FAMILY MEMBER 11"/>
    <property type="match status" value="1"/>
</dbReference>
<organism evidence="4 5">
    <name type="scientific">Orchesella dallaii</name>
    <dbReference type="NCBI Taxonomy" id="48710"/>
    <lineage>
        <taxon>Eukaryota</taxon>
        <taxon>Metazoa</taxon>
        <taxon>Ecdysozoa</taxon>
        <taxon>Arthropoda</taxon>
        <taxon>Hexapoda</taxon>
        <taxon>Collembola</taxon>
        <taxon>Entomobryomorpha</taxon>
        <taxon>Entomobryoidea</taxon>
        <taxon>Orchesellidae</taxon>
        <taxon>Orchesellinae</taxon>
        <taxon>Orchesella</taxon>
    </lineage>
</organism>
<evidence type="ECO:0000256" key="1">
    <source>
        <dbReference type="ARBA" id="ARBA00006484"/>
    </source>
</evidence>
<dbReference type="InterPro" id="IPR020904">
    <property type="entry name" value="Sc_DH/Rdtase_CS"/>
</dbReference>
<dbReference type="InterPro" id="IPR002347">
    <property type="entry name" value="SDR_fam"/>
</dbReference>
<dbReference type="PANTHER" id="PTHR43115:SF4">
    <property type="entry name" value="DEHYDROGENASE_REDUCTASE SDR FAMILY MEMBER 11"/>
    <property type="match status" value="1"/>
</dbReference>
<gene>
    <name evidence="4" type="ORF">ODALV1_LOCUS25941</name>
</gene>
<dbReference type="Gene3D" id="3.40.50.720">
    <property type="entry name" value="NAD(P)-binding Rossmann-like Domain"/>
    <property type="match status" value="1"/>
</dbReference>
<dbReference type="Proteomes" id="UP001642540">
    <property type="component" value="Unassembled WGS sequence"/>
</dbReference>
<dbReference type="SUPFAM" id="SSF51735">
    <property type="entry name" value="NAD(P)-binding Rossmann-fold domains"/>
    <property type="match status" value="1"/>
</dbReference>
<dbReference type="PRINTS" id="PR00081">
    <property type="entry name" value="GDHRDH"/>
</dbReference>
<sequence>MSHTIDTAMKRWENRVAIVTGASDGTIGGAIALDLVRHGMITIGVARNISLVEKLKDADTSILKKGKLIAYKCDLAKPDEIEKMFTWVKANYGGVDVMINNAGTSVMKPILEMGVDEMRTQLDLNVIALTLCCKLAINSMLERGINDGHVINMNSVLGHQVYGHLNFYAATKFAVTALSEGLRKELAKKRSFIKITQISPGRVETKFLYNSFGVSESDKAKALYNSVKSMSPQDVSDAVIHALSAAPHVQIQDIIFNPIEPTPPGMMK</sequence>
<keyword evidence="5" id="KW-1185">Reference proteome</keyword>
<reference evidence="4 5" key="1">
    <citation type="submission" date="2024-08" db="EMBL/GenBank/DDBJ databases">
        <authorList>
            <person name="Cucini C."/>
            <person name="Frati F."/>
        </authorList>
    </citation>
    <scope>NUCLEOTIDE SEQUENCE [LARGE SCALE GENOMIC DNA]</scope>
</reference>
<comment type="caution">
    <text evidence="4">The sequence shown here is derived from an EMBL/GenBank/DDBJ whole genome shotgun (WGS) entry which is preliminary data.</text>
</comment>
<evidence type="ECO:0000313" key="4">
    <source>
        <dbReference type="EMBL" id="CAL8135347.1"/>
    </source>
</evidence>
<accession>A0ABP1RTG5</accession>
<dbReference type="PRINTS" id="PR00080">
    <property type="entry name" value="SDRFAMILY"/>
</dbReference>
<evidence type="ECO:0000313" key="5">
    <source>
        <dbReference type="Proteomes" id="UP001642540"/>
    </source>
</evidence>
<dbReference type="InterPro" id="IPR036291">
    <property type="entry name" value="NAD(P)-bd_dom_sf"/>
</dbReference>
<proteinExistence type="inferred from homology"/>
<protein>
    <recommendedName>
        <fullName evidence="6">Dehydrogenase/reductase SDR family member 11</fullName>
    </recommendedName>
</protein>
<evidence type="ECO:0000256" key="3">
    <source>
        <dbReference type="RuleBase" id="RU000363"/>
    </source>
</evidence>
<name>A0ABP1RTG5_9HEXA</name>
<dbReference type="Pfam" id="PF00106">
    <property type="entry name" value="adh_short"/>
    <property type="match status" value="1"/>
</dbReference>
<keyword evidence="2" id="KW-0560">Oxidoreductase</keyword>
<evidence type="ECO:0000256" key="2">
    <source>
        <dbReference type="ARBA" id="ARBA00023002"/>
    </source>
</evidence>